<evidence type="ECO:0000313" key="1">
    <source>
        <dbReference type="Ensembl" id="ENSBGRP00000032219.1"/>
    </source>
</evidence>
<dbReference type="GO" id="GO:0005634">
    <property type="term" value="C:nucleus"/>
    <property type="evidence" value="ECO:0007669"/>
    <property type="project" value="TreeGrafter"/>
</dbReference>
<dbReference type="GO" id="GO:0017134">
    <property type="term" value="F:fibroblast growth factor binding"/>
    <property type="evidence" value="ECO:0007669"/>
    <property type="project" value="TreeGrafter"/>
</dbReference>
<evidence type="ECO:0000313" key="2">
    <source>
        <dbReference type="Proteomes" id="UP000694520"/>
    </source>
</evidence>
<reference evidence="1" key="3">
    <citation type="submission" date="2025-09" db="UniProtKB">
        <authorList>
            <consortium name="Ensembl"/>
        </authorList>
    </citation>
    <scope>IDENTIFICATION</scope>
</reference>
<name>A0A8B9Y981_BOSMU</name>
<dbReference type="GO" id="GO:0070527">
    <property type="term" value="P:platelet aggregation"/>
    <property type="evidence" value="ECO:0007669"/>
    <property type="project" value="TreeGrafter"/>
</dbReference>
<dbReference type="AlphaFoldDB" id="A0A8B9Y981"/>
<dbReference type="PANTHER" id="PTHR13223">
    <property type="entry name" value="ACIDIC FIBROBLAST GROWTH FACTOR INTRACELLULAR BINDING PROTEIN"/>
    <property type="match status" value="1"/>
</dbReference>
<dbReference type="Pfam" id="PF05427">
    <property type="entry name" value="FIBP"/>
    <property type="match status" value="1"/>
</dbReference>
<proteinExistence type="predicted"/>
<dbReference type="InterPro" id="IPR008614">
    <property type="entry name" value="FIBP"/>
</dbReference>
<accession>A0A8B9Y981</accession>
<sequence>MSVLPEVARRRRAGPGQCSLLLGRCGSARSGVAMTSELDIFVGNTTLIDEDVYRLWLDGYSVSDAVALRVRSGILEQTGATAAVLQSDTMDHYRTFHMLERLLHAPPKLLHQLIFQIPPSRQALLIERYYAFDEAFVREVLGKSCLRAPRKTWMISAPKQASPSRAAGDRWALQLSAARPLCHPFGSCLASSPLQHLCGSAFVSTLLLLPLPSRPLLLSQSDFSDLSFLLLTNFEWLPFFPIAATFLGLDLQTLLSSCPWPSLDSPAPGFLLLICPCLYYFYRVLF</sequence>
<organism evidence="1 2">
    <name type="scientific">Bos mutus grunniens</name>
    <name type="common">Wild yak</name>
    <name type="synonym">Bos grunniens</name>
    <dbReference type="NCBI Taxonomy" id="30521"/>
    <lineage>
        <taxon>Eukaryota</taxon>
        <taxon>Metazoa</taxon>
        <taxon>Chordata</taxon>
        <taxon>Craniata</taxon>
        <taxon>Vertebrata</taxon>
        <taxon>Euteleostomi</taxon>
        <taxon>Mammalia</taxon>
        <taxon>Eutheria</taxon>
        <taxon>Laurasiatheria</taxon>
        <taxon>Artiodactyla</taxon>
        <taxon>Ruminantia</taxon>
        <taxon>Pecora</taxon>
        <taxon>Bovidae</taxon>
        <taxon>Bovinae</taxon>
        <taxon>Bos</taxon>
    </lineage>
</organism>
<dbReference type="PANTHER" id="PTHR13223:SF2">
    <property type="entry name" value="ACIDIC FIBROBLAST GROWTH FACTOR INTRACELLULAR-BINDING PROTEIN"/>
    <property type="match status" value="1"/>
</dbReference>
<keyword evidence="2" id="KW-1185">Reference proteome</keyword>
<protein>
    <recommendedName>
        <fullName evidence="3">Acidic fibroblast growth factor intracellular-binding protein</fullName>
    </recommendedName>
</protein>
<evidence type="ECO:0008006" key="3">
    <source>
        <dbReference type="Google" id="ProtNLM"/>
    </source>
</evidence>
<dbReference type="Ensembl" id="ENSBGRT00000037277.1">
    <property type="protein sequence ID" value="ENSBGRP00000032219.1"/>
    <property type="gene ID" value="ENSBGRG00000020279.1"/>
</dbReference>
<dbReference type="GeneTree" id="ENSGT00390000015815"/>
<dbReference type="Proteomes" id="UP000694520">
    <property type="component" value="Chromosome 29"/>
</dbReference>
<reference evidence="1" key="2">
    <citation type="submission" date="2025-08" db="UniProtKB">
        <authorList>
            <consortium name="Ensembl"/>
        </authorList>
    </citation>
    <scope>IDENTIFICATION</scope>
</reference>
<reference evidence="1" key="1">
    <citation type="submission" date="2019-05" db="EMBL/GenBank/DDBJ databases">
        <authorList>
            <person name="Zhang S."/>
            <person name="Liu J."/>
        </authorList>
    </citation>
    <scope>NUCLEOTIDE SEQUENCE [LARGE SCALE GENOMIC DNA]</scope>
</reference>